<dbReference type="Pfam" id="PF18052">
    <property type="entry name" value="Rx_N"/>
    <property type="match status" value="1"/>
</dbReference>
<evidence type="ECO:0000256" key="2">
    <source>
        <dbReference type="ARBA" id="ARBA00022741"/>
    </source>
</evidence>
<protein>
    <submittedName>
        <fullName evidence="5">Resistance protein</fullName>
    </submittedName>
</protein>
<accession>A0A392NZ78</accession>
<keyword evidence="6" id="KW-1185">Reference proteome</keyword>
<keyword evidence="1" id="KW-0677">Repeat</keyword>
<organism evidence="5 6">
    <name type="scientific">Trifolium medium</name>
    <dbReference type="NCBI Taxonomy" id="97028"/>
    <lineage>
        <taxon>Eukaryota</taxon>
        <taxon>Viridiplantae</taxon>
        <taxon>Streptophyta</taxon>
        <taxon>Embryophyta</taxon>
        <taxon>Tracheophyta</taxon>
        <taxon>Spermatophyta</taxon>
        <taxon>Magnoliopsida</taxon>
        <taxon>eudicotyledons</taxon>
        <taxon>Gunneridae</taxon>
        <taxon>Pentapetalae</taxon>
        <taxon>rosids</taxon>
        <taxon>fabids</taxon>
        <taxon>Fabales</taxon>
        <taxon>Fabaceae</taxon>
        <taxon>Papilionoideae</taxon>
        <taxon>50 kb inversion clade</taxon>
        <taxon>NPAAA clade</taxon>
        <taxon>Hologalegina</taxon>
        <taxon>IRL clade</taxon>
        <taxon>Trifolieae</taxon>
        <taxon>Trifolium</taxon>
    </lineage>
</organism>
<dbReference type="GO" id="GO:0000166">
    <property type="term" value="F:nucleotide binding"/>
    <property type="evidence" value="ECO:0007669"/>
    <property type="project" value="UniProtKB-KW"/>
</dbReference>
<dbReference type="Gene3D" id="1.20.5.4130">
    <property type="match status" value="1"/>
</dbReference>
<sequence>MAEAVLEIVLHNLSSLIHKETALFLGFQQDFNTLSSLLTTIKATLDDAEEQQFSNRAIKDWLLKLKDAAHVLDDILDECATRVLELDHGGFQCGPSHKREEKPSP</sequence>
<dbReference type="Proteomes" id="UP000265520">
    <property type="component" value="Unassembled WGS sequence"/>
</dbReference>
<evidence type="ECO:0000259" key="4">
    <source>
        <dbReference type="Pfam" id="PF18052"/>
    </source>
</evidence>
<name>A0A392NZ78_9FABA</name>
<evidence type="ECO:0000313" key="5">
    <source>
        <dbReference type="EMBL" id="MCI04792.1"/>
    </source>
</evidence>
<dbReference type="AlphaFoldDB" id="A0A392NZ78"/>
<keyword evidence="2" id="KW-0547">Nucleotide-binding</keyword>
<comment type="caution">
    <text evidence="5">The sequence shown here is derived from an EMBL/GenBank/DDBJ whole genome shotgun (WGS) entry which is preliminary data.</text>
</comment>
<dbReference type="InterPro" id="IPR041118">
    <property type="entry name" value="Rx_N"/>
</dbReference>
<feature type="domain" description="Disease resistance N-terminal" evidence="4">
    <location>
        <begin position="5"/>
        <end position="87"/>
    </location>
</feature>
<evidence type="ECO:0000256" key="3">
    <source>
        <dbReference type="ARBA" id="ARBA00022821"/>
    </source>
</evidence>
<dbReference type="GO" id="GO:0006952">
    <property type="term" value="P:defense response"/>
    <property type="evidence" value="ECO:0007669"/>
    <property type="project" value="UniProtKB-KW"/>
</dbReference>
<keyword evidence="3" id="KW-0611">Plant defense</keyword>
<proteinExistence type="predicted"/>
<evidence type="ECO:0000313" key="6">
    <source>
        <dbReference type="Proteomes" id="UP000265520"/>
    </source>
</evidence>
<evidence type="ECO:0000256" key="1">
    <source>
        <dbReference type="ARBA" id="ARBA00022737"/>
    </source>
</evidence>
<reference evidence="5 6" key="1">
    <citation type="journal article" date="2018" name="Front. Plant Sci.">
        <title>Red Clover (Trifolium pratense) and Zigzag Clover (T. medium) - A Picture of Genomic Similarities and Differences.</title>
        <authorList>
            <person name="Dluhosova J."/>
            <person name="Istvanek J."/>
            <person name="Nedelnik J."/>
            <person name="Repkova J."/>
        </authorList>
    </citation>
    <scope>NUCLEOTIDE SEQUENCE [LARGE SCALE GENOMIC DNA]</scope>
    <source>
        <strain evidence="6">cv. 10/8</strain>
        <tissue evidence="5">Leaf</tissue>
    </source>
</reference>
<dbReference type="EMBL" id="LXQA010056522">
    <property type="protein sequence ID" value="MCI04792.1"/>
    <property type="molecule type" value="Genomic_DNA"/>
</dbReference>